<reference evidence="2 3" key="1">
    <citation type="journal article" date="2016" name="Mol. Biol. Evol.">
        <title>Comparative Genomics of Early-Diverging Mushroom-Forming Fungi Provides Insights into the Origins of Lignocellulose Decay Capabilities.</title>
        <authorList>
            <person name="Nagy L.G."/>
            <person name="Riley R."/>
            <person name="Tritt A."/>
            <person name="Adam C."/>
            <person name="Daum C."/>
            <person name="Floudas D."/>
            <person name="Sun H."/>
            <person name="Yadav J.S."/>
            <person name="Pangilinan J."/>
            <person name="Larsson K.H."/>
            <person name="Matsuura K."/>
            <person name="Barry K."/>
            <person name="Labutti K."/>
            <person name="Kuo R."/>
            <person name="Ohm R.A."/>
            <person name="Bhattacharya S.S."/>
            <person name="Shirouzu T."/>
            <person name="Yoshinaga Y."/>
            <person name="Martin F.M."/>
            <person name="Grigoriev I.V."/>
            <person name="Hibbett D.S."/>
        </authorList>
    </citation>
    <scope>NUCLEOTIDE SEQUENCE [LARGE SCALE GENOMIC DNA]</scope>
    <source>
        <strain evidence="2 3">93-53</strain>
    </source>
</reference>
<keyword evidence="3" id="KW-1185">Reference proteome</keyword>
<feature type="region of interest" description="Disordered" evidence="1">
    <location>
        <begin position="191"/>
        <end position="240"/>
    </location>
</feature>
<dbReference type="InParanoid" id="A0A165FD35"/>
<feature type="compositionally biased region" description="Low complexity" evidence="1">
    <location>
        <begin position="274"/>
        <end position="302"/>
    </location>
</feature>
<evidence type="ECO:0000313" key="2">
    <source>
        <dbReference type="EMBL" id="KZT08787.1"/>
    </source>
</evidence>
<dbReference type="EMBL" id="KV427614">
    <property type="protein sequence ID" value="KZT08787.1"/>
    <property type="molecule type" value="Genomic_DNA"/>
</dbReference>
<organism evidence="2 3">
    <name type="scientific">Laetiporus sulphureus 93-53</name>
    <dbReference type="NCBI Taxonomy" id="1314785"/>
    <lineage>
        <taxon>Eukaryota</taxon>
        <taxon>Fungi</taxon>
        <taxon>Dikarya</taxon>
        <taxon>Basidiomycota</taxon>
        <taxon>Agaricomycotina</taxon>
        <taxon>Agaricomycetes</taxon>
        <taxon>Polyporales</taxon>
        <taxon>Laetiporus</taxon>
    </lineage>
</organism>
<feature type="compositionally biased region" description="Basic and acidic residues" evidence="1">
    <location>
        <begin position="383"/>
        <end position="396"/>
    </location>
</feature>
<feature type="compositionally biased region" description="Basic and acidic residues" evidence="1">
    <location>
        <begin position="469"/>
        <end position="485"/>
    </location>
</feature>
<feature type="compositionally biased region" description="Low complexity" evidence="1">
    <location>
        <begin position="446"/>
        <end position="457"/>
    </location>
</feature>
<feature type="region of interest" description="Disordered" evidence="1">
    <location>
        <begin position="129"/>
        <end position="167"/>
    </location>
</feature>
<feature type="region of interest" description="Disordered" evidence="1">
    <location>
        <begin position="256"/>
        <end position="502"/>
    </location>
</feature>
<feature type="compositionally biased region" description="Polar residues" evidence="1">
    <location>
        <begin position="356"/>
        <end position="367"/>
    </location>
</feature>
<feature type="region of interest" description="Disordered" evidence="1">
    <location>
        <begin position="36"/>
        <end position="60"/>
    </location>
</feature>
<name>A0A165FD35_9APHY</name>
<feature type="compositionally biased region" description="Pro residues" evidence="1">
    <location>
        <begin position="429"/>
        <end position="445"/>
    </location>
</feature>
<evidence type="ECO:0000313" key="3">
    <source>
        <dbReference type="Proteomes" id="UP000076871"/>
    </source>
</evidence>
<dbReference type="Proteomes" id="UP000076871">
    <property type="component" value="Unassembled WGS sequence"/>
</dbReference>
<evidence type="ECO:0000256" key="1">
    <source>
        <dbReference type="SAM" id="MobiDB-lite"/>
    </source>
</evidence>
<feature type="compositionally biased region" description="Basic and acidic residues" evidence="1">
    <location>
        <begin position="493"/>
        <end position="502"/>
    </location>
</feature>
<sequence length="502" mass="55206">MDWLAKGAWTTRRSNSPTSISRIVYYDTVDYDEPAPDPFALVGQTATPPPEYKSEPDSPHKNLHRISFWERTLGDDARPLTQKLVAPVKKLSGNKLFGNKFSGFANSNGNGHREGQPQQRGFFPELSRVDSAESMTESEYAASRQQERTRAPSPSPTGPAFPRKRPSQLSLCAPAIQIFQGLPAMLRRRSEVPAGEKGRRFSDGDVSPPQRRSLSSVERGRPRAASVPNVVPPTPLPTPAVEMKKTLSKVVGVAHHIKSPSDPTPAGAPRTPPSRQTSMSRTQTASSSSQRVQSKSPQTSSRRPTRSPPPNYRVGGSPLPRDATGRPLLATRETFTTTYQNPFKSKKTRQRAATVVEQSRGASSPRTGSIDVRPNSPPMPRSPRVDAKEGPEDRTSTKAPNTLRRLGTFVRTKLRQGIQSPKSLKSPKSIPPTPRTQPYGPPYYASPPRASSPESLAGSNRRSVAVAREAQRTRERRAEMERTRENALGLDLGVERQQRTDI</sequence>
<proteinExistence type="predicted"/>
<feature type="compositionally biased region" description="Basic and acidic residues" evidence="1">
    <location>
        <begin position="191"/>
        <end position="203"/>
    </location>
</feature>
<dbReference type="GeneID" id="63825490"/>
<accession>A0A165FD35</accession>
<gene>
    <name evidence="2" type="ORF">LAESUDRAFT_723723</name>
</gene>
<dbReference type="AlphaFoldDB" id="A0A165FD35"/>
<protein>
    <submittedName>
        <fullName evidence="2">Uncharacterized protein</fullName>
    </submittedName>
</protein>
<feature type="compositionally biased region" description="Polar residues" evidence="1">
    <location>
        <begin position="333"/>
        <end position="343"/>
    </location>
</feature>
<dbReference type="RefSeq" id="XP_040766527.1">
    <property type="nucleotide sequence ID" value="XM_040908461.1"/>
</dbReference>